<dbReference type="Gene3D" id="1.10.1200.10">
    <property type="entry name" value="ACP-like"/>
    <property type="match status" value="3"/>
</dbReference>
<dbReference type="InterPro" id="IPR041464">
    <property type="entry name" value="TubC_N"/>
</dbReference>
<dbReference type="SUPFAM" id="SSF56801">
    <property type="entry name" value="Acetyl-CoA synthetase-like"/>
    <property type="match status" value="3"/>
</dbReference>
<organism evidence="6 7">
    <name type="scientific">Longimicrobium terrae</name>
    <dbReference type="NCBI Taxonomy" id="1639882"/>
    <lineage>
        <taxon>Bacteria</taxon>
        <taxon>Pseudomonadati</taxon>
        <taxon>Gemmatimonadota</taxon>
        <taxon>Longimicrobiia</taxon>
        <taxon>Longimicrobiales</taxon>
        <taxon>Longimicrobiaceae</taxon>
        <taxon>Longimicrobium</taxon>
    </lineage>
</organism>
<dbReference type="InterPro" id="IPR020806">
    <property type="entry name" value="PKS_PP-bd"/>
</dbReference>
<dbReference type="CDD" id="cd05930">
    <property type="entry name" value="A_NRPS"/>
    <property type="match status" value="1"/>
</dbReference>
<dbReference type="SMART" id="SM00823">
    <property type="entry name" value="PKS_PP"/>
    <property type="match status" value="3"/>
</dbReference>
<dbReference type="Pfam" id="PF00501">
    <property type="entry name" value="AMP-binding"/>
    <property type="match status" value="3"/>
</dbReference>
<dbReference type="InterPro" id="IPR001242">
    <property type="entry name" value="Condensation_dom"/>
</dbReference>
<dbReference type="PANTHER" id="PTHR45527">
    <property type="entry name" value="NONRIBOSOMAL PEPTIDE SYNTHETASE"/>
    <property type="match status" value="1"/>
</dbReference>
<dbReference type="FunFam" id="1.10.1200.10:FF:000005">
    <property type="entry name" value="Nonribosomal peptide synthetase 1"/>
    <property type="match status" value="1"/>
</dbReference>
<dbReference type="GO" id="GO:0072330">
    <property type="term" value="P:monocarboxylic acid biosynthetic process"/>
    <property type="evidence" value="ECO:0007669"/>
    <property type="project" value="UniProtKB-ARBA"/>
</dbReference>
<evidence type="ECO:0000256" key="3">
    <source>
        <dbReference type="ARBA" id="ARBA00022450"/>
    </source>
</evidence>
<proteinExistence type="inferred from homology"/>
<comment type="similarity">
    <text evidence="2">Belongs to the ATP-dependent AMP-binding enzyme family.</text>
</comment>
<dbReference type="Gene3D" id="3.30.300.30">
    <property type="match status" value="3"/>
</dbReference>
<dbReference type="Pfam" id="PF13193">
    <property type="entry name" value="AMP-binding_C"/>
    <property type="match status" value="3"/>
</dbReference>
<dbReference type="SUPFAM" id="SSF52777">
    <property type="entry name" value="CoA-dependent acyltransferases"/>
    <property type="match status" value="6"/>
</dbReference>
<dbReference type="SUPFAM" id="SSF47336">
    <property type="entry name" value="ACP-like"/>
    <property type="match status" value="3"/>
</dbReference>
<evidence type="ECO:0000313" key="6">
    <source>
        <dbReference type="EMBL" id="MBB6070444.1"/>
    </source>
</evidence>
<dbReference type="InterPro" id="IPR006162">
    <property type="entry name" value="Ppantetheine_attach_site"/>
</dbReference>
<dbReference type="PANTHER" id="PTHR45527:SF1">
    <property type="entry name" value="FATTY ACID SYNTHASE"/>
    <property type="match status" value="1"/>
</dbReference>
<dbReference type="PROSITE" id="PS50075">
    <property type="entry name" value="CARRIER"/>
    <property type="match status" value="3"/>
</dbReference>
<dbReference type="InterPro" id="IPR044894">
    <property type="entry name" value="TubC_N_sf"/>
</dbReference>
<name>A0A841GWU1_9BACT</name>
<dbReference type="CDD" id="cd19531">
    <property type="entry name" value="LCL_NRPS-like"/>
    <property type="match status" value="1"/>
</dbReference>
<dbReference type="CDD" id="cd17646">
    <property type="entry name" value="A_NRPS_AB3403-like"/>
    <property type="match status" value="1"/>
</dbReference>
<keyword evidence="7" id="KW-1185">Reference proteome</keyword>
<evidence type="ECO:0000256" key="4">
    <source>
        <dbReference type="ARBA" id="ARBA00022553"/>
    </source>
</evidence>
<accession>A0A841GWU1</accession>
<dbReference type="InterPro" id="IPR020845">
    <property type="entry name" value="AMP-binding_CS"/>
</dbReference>
<dbReference type="NCBIfam" id="NF003417">
    <property type="entry name" value="PRK04813.1"/>
    <property type="match status" value="4"/>
</dbReference>
<feature type="domain" description="Carrier" evidence="5">
    <location>
        <begin position="1045"/>
        <end position="1120"/>
    </location>
</feature>
<dbReference type="FunFam" id="2.30.38.10:FF:000001">
    <property type="entry name" value="Non-ribosomal peptide synthetase PvdI"/>
    <property type="match status" value="3"/>
</dbReference>
<dbReference type="InterPro" id="IPR010071">
    <property type="entry name" value="AA_adenyl_dom"/>
</dbReference>
<reference evidence="6 7" key="1">
    <citation type="submission" date="2020-08" db="EMBL/GenBank/DDBJ databases">
        <title>Genomic Encyclopedia of Type Strains, Phase IV (KMG-IV): sequencing the most valuable type-strain genomes for metagenomic binning, comparative biology and taxonomic classification.</title>
        <authorList>
            <person name="Goeker M."/>
        </authorList>
    </citation>
    <scope>NUCLEOTIDE SEQUENCE [LARGE SCALE GENOMIC DNA]</scope>
    <source>
        <strain evidence="6 7">DSM 29007</strain>
    </source>
</reference>
<dbReference type="InterPro" id="IPR000873">
    <property type="entry name" value="AMP-dep_synth/lig_dom"/>
</dbReference>
<dbReference type="Gene3D" id="2.30.38.10">
    <property type="entry name" value="Luciferase, Domain 3"/>
    <property type="match status" value="3"/>
</dbReference>
<dbReference type="EMBL" id="JACHIA010000004">
    <property type="protein sequence ID" value="MBB6070444.1"/>
    <property type="molecule type" value="Genomic_DNA"/>
</dbReference>
<feature type="domain" description="Carrier" evidence="5">
    <location>
        <begin position="3206"/>
        <end position="3281"/>
    </location>
</feature>
<sequence>MSISELLDQLRDRGIVLACEGDELLVRSMKRALDAPLVDALRAHKPALRELVRSGGYAAAMVAPPRPPLVELTEAENEAIAAGVPGGADNVQDVYPLAPLQEGILFHHLMTTEGDPYLLGTLHGFESRADLDGYLGALQSVMDRHDILRTAVVWEGLAEPLQVVWKKARLEVEEVQLDPAGGDAGAQLYARFDPRHHRMDVRRAPLIRAHVAADAANGRWLLLLLRHHLISDHATLEVLQSEIEAHLAGRADTLPAALPFRDFVAQARTGVSPEEHHAFFAQMLGDVEEPTAPFGVLDVRGDGSAMREARLEVDAPLAARLRERARALGVSAASVFHVAWAQVLGRASGRDDVVFGTLLFGRMHGGEGTARVMGPFINTLPIRVRLGAVGAETAVRQAQTVLAGLLRHEHASLALAQRCSRVEAPAPLFTTLLNYRHSARKTGAHATPAPAADVTRMIYAEERTNYPLALSVDDLGEGFRLKGQVMHASLDPERVCGFMHRALEGLVQALETAPGRAVGSIEVLPEAERAQVLRGWNQTEADYPAGVCIHELFQARAAEAPDAVAVVCEGEQLTYGELNARANRLAHHLRALGVSPDARVAVCMERSPELMVALLGVLKAGGAYVPMDPAYPAERLAYLLSDSAPAAVLTQRGLRDRAGSTDAPVLELDAAAPAWADQPATDPERGGLTPAHLAYVIYTSGSTGRPKGVMVAHASLVNLVHWHREAFGVGPGSRSSSVASLGFDAAAWEIWPTLAGGGVLAMPGRDRVDPEAILDWWDGQALDVSFLPTPMAEYAFSRGVPEGGPRTLLVGGDRLRRVPEGPVPFQLVNNYGPTETTVVATSGLVETAETPGIGRPIANTRVYVLDARGEPAPFGVAGELYIGGVQVARGYLGRPDQTAERFVADPYGGEPGARLYRTGDLCRWTADGTLEFVGRVDHQVKVRGFRIDPGEIEARLAEHGGVREAVVVAREESSGETRLIAYVVGDETAGAEALRAHLGERLPAYMVPAAFVRLEQMPLTPNGKLDRKALPAPEDDAFARRGYEAPAGETEEALAEIWADVLGVDRVSRFDDFFELGGHSLLAVRVISRVRQVLGAEIALRELFALPVLADFARELEAAAHSELPPIEPASREGRLALSFAQQRLWFLEQLGNLGGTYHVQAPLRLRGALDREALVRALDGIVARHEALRTTFTEVDGVPEQRIAPASSSRFALVEHDLALRGSDAELDLRLAEEADAPFDLEHGPLIRGALIRLADDDHVLLMTMHHIVSDGWSMGVLFDELATLYAAHARGAEAHLPELPVQYADYAAWQRRWVEGDVLRAQGDYWAQTLGGAPELLELPTDHPRPAQVDHAGALLVVDLDEELTAALKALSRRHGTTLFITLLAGWAVVLSRLAGRGDVVIGTPAANRGRREIEGLIGFFVNTLALRVELSDGPTVAQLLARVKERALGAQHHQDIPFEQVVERVDPARSLSHAPLFQAMFTWQDMQRGGGLSLPGLQVGRVGAPSSQVQAKVDLSLALRATEDRIVGSVTYATALFDQETVERWAGYLRRVLQEMAADDRVSVDRLALLSADERSRLVNEWNRTEADYPRDACVHELFEQQAERTPDAEAVVWEGESLTYAELNARANRLAHHLRALGVGPDVRVAICVERSLELLVGLLGILKAGGAYVALDPDLPDERLRTMLEDSRPAVLLANASLAVRLGGMDVPVLAVDADADRWSALPDTNPEGVGVGPDHLVYVIYTSGSTGRPKGVMNIHRNVVNRIAGIQLRWQLAAGESVLQNASLSFDVSAYELFWPLMLGARVVMTRPDGHRDPAYLVELIRRYGIGTASFVPSSLQLFLEEPGVEECTSLVRVPCGGEALPPALVRRLYERLPRATLYNRYGPSEAATAVAGPVRVAEEMNGPVPIGRPMPNARAYLLDRAGEPVPAGVAGELCIGGDGVGRGYLDRPAMTAERFVPDPFSGQAGARMYRTGDLSRWLPDGTIAYLGRTDFQVKVRGFRIEPGEIEARLREHPGVREAVVLVREDAPGDRRLVAYVVADETAGAEVLRAHLGQTLPEYMVPGAYVRLERLPLSPNGKLDRPALPAPEGDAYASREYEAPVGETETALAEIWAEVLGVERVGRHDGFFELGGHSLLVVRVIARMRQRGLHAEVRAVFTAPTLAALAAEVGGESAEVAVPANAIPAGCTRIVPEMLPLVSLEQAEIDAVVAGVEGGAGNVQDIYPLAPLQEGILFHHLMTTEGDPYLLATLYSYGSRAELDRYLGALQAVMDRHDVLRTAVVWEGVREPVQVVWREARLVVDEVELDPADGDAIDGDAADGNAAERLYARFDPRHHRIDVRHAPLMRAHVAHDAAGGRWLLMILRHHLISDHTTLEVMQTEIDAHLAGRAHLLPAPVPFRNLVAQAQLGVSGEEHRAFFAEMLGDVDEPTAPFGLRDARGDGSGMDVGRMWVEAGLAARLRRRARALGVSAATLCHVAWAQVLARVSGRDDVVFGTLLLGRMTGGENAERMMGPFINTLPIRVRLGSTGAEAAVRQTHALLTRLLRHEHAPLSLAQRCSGVEAPAPLFTSLLNYRHSAAATPSGSAAAGVDAPQDGVRRLRAEERSNYPLTLNVDDLGGAMGLTAKIRAQGEAGRVCAMMHTALEGLVEALERAPGRPVGSIEVLPAEERARVVVEWNATGAPFPREACVHQLFEAQVERTPDVVAVTGADGTLTYAELNARANRLAHHLIGLGVGPDVLVGVCTERGMEMAVGLLAVLKAGGAYVPLDPDYPADRLRFMVEDSNPAAVLASGVPEALVAGLMGETGIPVIRLETDADAWADRPDTNPARADVHPGHLVYVIYTSGSTGRPKGVMNHHGCLVNRLAWGARAWNLGADDVVLCKTSLSFDGHIRELFLPWSVGARVVMARPGGHKDPDYLLHAIHDGGITMVNLNGSLLMVMLEHPSIDLAAGLRQMLVGGESFSGTGLLRFLERLPGTTLHHLYGPSEAATAMMAPNLGPELAHRVVPIGRPTANSRVYLLDALGNPVPVGVAGEMYIGGDSVCRGYLERPALTAERFVPDPFAAEPGARLYRTGDLGQWLPNGMIEFLGRNDFQVKIRGFRIELGEVEARLREHPGVNEAAVLSRADASGENRLIAWYTGDPSLDPAALRAHLGERLPDYMVPAAFVRMERFPLTPSIKLDRAALPDPDGGAYAVREYEAPADETEEAVAEIWAEVLRVDRVGRQDDFFALGGHSLSAVRVVSRVRRELGVELALRDLFTWPVLKDFAQEIMDAQLAQFDPEELAALVALARDPAG</sequence>
<dbReference type="InterPro" id="IPR036736">
    <property type="entry name" value="ACP-like_sf"/>
</dbReference>
<dbReference type="PROSITE" id="PS00455">
    <property type="entry name" value="AMP_BINDING"/>
    <property type="match status" value="3"/>
</dbReference>
<gene>
    <name evidence="6" type="ORF">HNQ61_002063</name>
</gene>
<evidence type="ECO:0000313" key="7">
    <source>
        <dbReference type="Proteomes" id="UP000582837"/>
    </source>
</evidence>
<dbReference type="Gene3D" id="3.40.50.980">
    <property type="match status" value="6"/>
</dbReference>
<dbReference type="FunFam" id="3.40.50.12780:FF:000012">
    <property type="entry name" value="Non-ribosomal peptide synthetase"/>
    <property type="match status" value="3"/>
</dbReference>
<dbReference type="GO" id="GO:0003824">
    <property type="term" value="F:catalytic activity"/>
    <property type="evidence" value="ECO:0007669"/>
    <property type="project" value="InterPro"/>
</dbReference>
<comment type="cofactor">
    <cofactor evidence="1">
        <name>pantetheine 4'-phosphate</name>
        <dbReference type="ChEBI" id="CHEBI:47942"/>
    </cofactor>
</comment>
<keyword evidence="4" id="KW-0597">Phosphoprotein</keyword>
<protein>
    <submittedName>
        <fullName evidence="6">Amino acid adenylation domain-containing protein</fullName>
    </submittedName>
</protein>
<dbReference type="FunFam" id="3.30.300.30:FF:000010">
    <property type="entry name" value="Enterobactin synthetase component F"/>
    <property type="match status" value="3"/>
</dbReference>
<dbReference type="Pfam" id="PF00668">
    <property type="entry name" value="Condensation"/>
    <property type="match status" value="3"/>
</dbReference>
<dbReference type="InterPro" id="IPR045851">
    <property type="entry name" value="AMP-bd_C_sf"/>
</dbReference>
<dbReference type="CDD" id="cd19544">
    <property type="entry name" value="E-C_NRPS"/>
    <property type="match status" value="2"/>
</dbReference>
<dbReference type="NCBIfam" id="TIGR01733">
    <property type="entry name" value="AA-adenyl-dom"/>
    <property type="match status" value="3"/>
</dbReference>
<dbReference type="Proteomes" id="UP000582837">
    <property type="component" value="Unassembled WGS sequence"/>
</dbReference>
<dbReference type="CDD" id="cd17651">
    <property type="entry name" value="A_NRPS_VisG_like"/>
    <property type="match status" value="1"/>
</dbReference>
<dbReference type="Gene3D" id="1.10.10.1830">
    <property type="entry name" value="Non-ribosomal peptide synthase, adenylation domain"/>
    <property type="match status" value="1"/>
</dbReference>
<dbReference type="GO" id="GO:0043041">
    <property type="term" value="P:amino acid activation for nonribosomal peptide biosynthetic process"/>
    <property type="evidence" value="ECO:0007669"/>
    <property type="project" value="TreeGrafter"/>
</dbReference>
<comment type="caution">
    <text evidence="6">The sequence shown here is derived from an EMBL/GenBank/DDBJ whole genome shotgun (WGS) entry which is preliminary data.</text>
</comment>
<dbReference type="InterPro" id="IPR023213">
    <property type="entry name" value="CAT-like_dom_sf"/>
</dbReference>
<dbReference type="GO" id="GO:0005829">
    <property type="term" value="C:cytosol"/>
    <property type="evidence" value="ECO:0007669"/>
    <property type="project" value="TreeGrafter"/>
</dbReference>
<dbReference type="RefSeq" id="WP_183685622.1">
    <property type="nucleotide sequence ID" value="NZ_JACHIA010000004.1"/>
</dbReference>
<feature type="domain" description="Carrier" evidence="5">
    <location>
        <begin position="2105"/>
        <end position="2179"/>
    </location>
</feature>
<dbReference type="FunFam" id="3.40.50.980:FF:000001">
    <property type="entry name" value="Non-ribosomal peptide synthetase"/>
    <property type="match status" value="3"/>
</dbReference>
<keyword evidence="3" id="KW-0596">Phosphopantetheine</keyword>
<dbReference type="GO" id="GO:0031177">
    <property type="term" value="F:phosphopantetheine binding"/>
    <property type="evidence" value="ECO:0007669"/>
    <property type="project" value="InterPro"/>
</dbReference>
<dbReference type="Pfam" id="PF18563">
    <property type="entry name" value="TubC_N"/>
    <property type="match status" value="1"/>
</dbReference>
<dbReference type="GO" id="GO:0044550">
    <property type="term" value="P:secondary metabolite biosynthetic process"/>
    <property type="evidence" value="ECO:0007669"/>
    <property type="project" value="UniProtKB-ARBA"/>
</dbReference>
<dbReference type="Gene3D" id="3.30.559.10">
    <property type="entry name" value="Chloramphenicol acetyltransferase-like domain"/>
    <property type="match status" value="3"/>
</dbReference>
<evidence type="ECO:0000259" key="5">
    <source>
        <dbReference type="PROSITE" id="PS50075"/>
    </source>
</evidence>
<dbReference type="FunFam" id="1.10.1200.10:FF:000016">
    <property type="entry name" value="Non-ribosomal peptide synthase"/>
    <property type="match status" value="2"/>
</dbReference>
<dbReference type="PROSITE" id="PS00012">
    <property type="entry name" value="PHOSPHOPANTETHEINE"/>
    <property type="match status" value="3"/>
</dbReference>
<dbReference type="Gene3D" id="3.30.559.30">
    <property type="entry name" value="Nonribosomal peptide synthetase, condensation domain"/>
    <property type="match status" value="3"/>
</dbReference>
<dbReference type="InterPro" id="IPR009081">
    <property type="entry name" value="PP-bd_ACP"/>
</dbReference>
<dbReference type="InterPro" id="IPR025110">
    <property type="entry name" value="AMP-bd_C"/>
</dbReference>
<dbReference type="FunFam" id="3.30.559.10:FF:000012">
    <property type="entry name" value="Non-ribosomal peptide synthetase"/>
    <property type="match status" value="1"/>
</dbReference>
<evidence type="ECO:0000256" key="1">
    <source>
        <dbReference type="ARBA" id="ARBA00001957"/>
    </source>
</evidence>
<dbReference type="Pfam" id="PF00550">
    <property type="entry name" value="PP-binding"/>
    <property type="match status" value="3"/>
</dbReference>
<evidence type="ECO:0000256" key="2">
    <source>
        <dbReference type="ARBA" id="ARBA00006432"/>
    </source>
</evidence>